<dbReference type="Proteomes" id="UP000238801">
    <property type="component" value="Unassembled WGS sequence"/>
</dbReference>
<name>A0A2T0X3V4_9RHOB</name>
<evidence type="ECO:0000313" key="3">
    <source>
        <dbReference type="Proteomes" id="UP000238801"/>
    </source>
</evidence>
<accession>A0A2T0X3V4</accession>
<keyword evidence="3" id="KW-1185">Reference proteome</keyword>
<evidence type="ECO:0000313" key="2">
    <source>
        <dbReference type="EMBL" id="PRY93597.1"/>
    </source>
</evidence>
<protein>
    <submittedName>
        <fullName evidence="2">Uncharacterized protein</fullName>
    </submittedName>
</protein>
<comment type="caution">
    <text evidence="2">The sequence shown here is derived from an EMBL/GenBank/DDBJ whole genome shotgun (WGS) entry which is preliminary data.</text>
</comment>
<keyword evidence="1" id="KW-1133">Transmembrane helix</keyword>
<dbReference type="EMBL" id="PVTT01000002">
    <property type="protein sequence ID" value="PRY93597.1"/>
    <property type="molecule type" value="Genomic_DNA"/>
</dbReference>
<dbReference type="AlphaFoldDB" id="A0A2T0X3V4"/>
<feature type="transmembrane region" description="Helical" evidence="1">
    <location>
        <begin position="37"/>
        <end position="55"/>
    </location>
</feature>
<gene>
    <name evidence="2" type="ORF">BCF33_2477</name>
</gene>
<organism evidence="2 3">
    <name type="scientific">Hasllibacter halocynthiae</name>
    <dbReference type="NCBI Taxonomy" id="595589"/>
    <lineage>
        <taxon>Bacteria</taxon>
        <taxon>Pseudomonadati</taxon>
        <taxon>Pseudomonadota</taxon>
        <taxon>Alphaproteobacteria</taxon>
        <taxon>Rhodobacterales</taxon>
        <taxon>Roseobacteraceae</taxon>
        <taxon>Hasllibacter</taxon>
    </lineage>
</organism>
<keyword evidence="1" id="KW-0812">Transmembrane</keyword>
<sequence>MIRPELRDALRRWREVLAGAALAVLGLWMTAGIDTARWLGFAVALGGGALAVAGLRLGRFRRGGEGPGIVSVDERRIAYMGPLTGGTAAVDGIRRLDLDPSARPDPAWVVTTRDGALHIPVTAKGADALYDAFAALPGIDTGRMLAELDKRDGAAVAIWEHPDEARARRRLPAH</sequence>
<evidence type="ECO:0000256" key="1">
    <source>
        <dbReference type="SAM" id="Phobius"/>
    </source>
</evidence>
<proteinExistence type="predicted"/>
<keyword evidence="1" id="KW-0472">Membrane</keyword>
<dbReference type="RefSeq" id="WP_106161176.1">
    <property type="nucleotide sequence ID" value="NZ_PVTT01000002.1"/>
</dbReference>
<reference evidence="2 3" key="1">
    <citation type="submission" date="2018-03" db="EMBL/GenBank/DDBJ databases">
        <title>Genomic Encyclopedia of Archaeal and Bacterial Type Strains, Phase II (KMG-II): from individual species to whole genera.</title>
        <authorList>
            <person name="Goeker M."/>
        </authorList>
    </citation>
    <scope>NUCLEOTIDE SEQUENCE [LARGE SCALE GENOMIC DNA]</scope>
    <source>
        <strain evidence="2 3">DSM 29318</strain>
    </source>
</reference>
<feature type="transmembrane region" description="Helical" evidence="1">
    <location>
        <begin position="12"/>
        <end position="31"/>
    </location>
</feature>
<dbReference type="OrthoDB" id="7851333at2"/>